<dbReference type="SUPFAM" id="SSF51905">
    <property type="entry name" value="FAD/NAD(P)-binding domain"/>
    <property type="match status" value="2"/>
</dbReference>
<keyword evidence="6" id="KW-0503">Monooxygenase</keyword>
<keyword evidence="5 6" id="KW-0560">Oxidoreductase</keyword>
<evidence type="ECO:0000313" key="7">
    <source>
        <dbReference type="EMBL" id="GHP05654.1"/>
    </source>
</evidence>
<keyword evidence="3 6" id="KW-0274">FAD</keyword>
<dbReference type="EMBL" id="BNJQ01000010">
    <property type="protein sequence ID" value="GHP05654.1"/>
    <property type="molecule type" value="Genomic_DNA"/>
</dbReference>
<dbReference type="GO" id="GO:0050660">
    <property type="term" value="F:flavin adenine dinucleotide binding"/>
    <property type="evidence" value="ECO:0007669"/>
    <property type="project" value="InterPro"/>
</dbReference>
<evidence type="ECO:0000256" key="5">
    <source>
        <dbReference type="ARBA" id="ARBA00023002"/>
    </source>
</evidence>
<dbReference type="InterPro" id="IPR020946">
    <property type="entry name" value="Flavin_mOase-like"/>
</dbReference>
<comment type="caution">
    <text evidence="7">The sequence shown here is derived from an EMBL/GenBank/DDBJ whole genome shotgun (WGS) entry which is preliminary data.</text>
</comment>
<dbReference type="Pfam" id="PF13450">
    <property type="entry name" value="NAD_binding_8"/>
    <property type="match status" value="1"/>
</dbReference>
<comment type="similarity">
    <text evidence="1 6">Belongs to the FMO family.</text>
</comment>
<dbReference type="Gene3D" id="3.50.50.60">
    <property type="entry name" value="FAD/NAD(P)-binding domain"/>
    <property type="match status" value="1"/>
</dbReference>
<name>A0A830HF19_9CHLO</name>
<evidence type="ECO:0000256" key="6">
    <source>
        <dbReference type="RuleBase" id="RU361177"/>
    </source>
</evidence>
<keyword evidence="8" id="KW-1185">Reference proteome</keyword>
<comment type="cofactor">
    <cofactor evidence="6">
        <name>FAD</name>
        <dbReference type="ChEBI" id="CHEBI:57692"/>
    </cofactor>
</comment>
<sequence>MAAAYACAPASCNTSTQSDDDTSSKTVGIVGAGPAGLVFAKELLEQGMDVVLFEMQKNVGGVFSRTYDGTMLTTSNVLTQFSSHQTGEEKEPLMYTAEQYVGYLESFAKRFGVLSRIHFSTRVERIAPKSEETGKYEFTVRNVSPRLETTGDHDGGINNDALMRAEWDLVPCSDEMRFYFDHVVVCSGVNLQPVMARWPDMDKFRGEILHTMGYKNAEPYKGKRVLLVGLGESGSDIALQVAKVASQSAISSRSGPGTVTPRYLDQEPADLITNRAYYCMPDEGTETLWRNIFWWSYQNRKALKDHATNGKWALDNYKRNALPTNRFGTKNTSFMVAQAEHGTAIHPDIDHFTETGVQFVDGTTFDCDAVIVNTGYKGDLKFLSSSTGGAVDDDTLADFGDVRLLFKHMYHPNLGSDIVLGGFARPAFGAIPPCAEMQARYHALVLAGKKELPADMDDRIRRDRDFEMKRYPKDSPRLSALTDYLFYMESMADLIGCSPKGEFLRKLNKSHPNIHKRVMFGPISAHAYRLRGEHGADFAAMEKYYGDLPFSRFFSKGPGAMFIKVHAMLLNIMQGLGYNLRGVSGEVHNRRGNTCA</sequence>
<dbReference type="AlphaFoldDB" id="A0A830HF19"/>
<dbReference type="GO" id="GO:0004499">
    <property type="term" value="F:N,N-dimethylaniline monooxygenase activity"/>
    <property type="evidence" value="ECO:0007669"/>
    <property type="project" value="InterPro"/>
</dbReference>
<dbReference type="Proteomes" id="UP000660262">
    <property type="component" value="Unassembled WGS sequence"/>
</dbReference>
<reference evidence="7" key="1">
    <citation type="submission" date="2020-10" db="EMBL/GenBank/DDBJ databases">
        <title>Unveiling of a novel bifunctional photoreceptor, Dualchrome1, isolated from a cosmopolitan green alga.</title>
        <authorList>
            <person name="Suzuki S."/>
            <person name="Kawachi M."/>
        </authorList>
    </citation>
    <scope>NUCLEOTIDE SEQUENCE</scope>
    <source>
        <strain evidence="7">NIES 2893</strain>
    </source>
</reference>
<accession>A0A830HF19</accession>
<evidence type="ECO:0000313" key="8">
    <source>
        <dbReference type="Proteomes" id="UP000660262"/>
    </source>
</evidence>
<keyword evidence="2 6" id="KW-0285">Flavoprotein</keyword>
<evidence type="ECO:0000256" key="4">
    <source>
        <dbReference type="ARBA" id="ARBA00022857"/>
    </source>
</evidence>
<dbReference type="PRINTS" id="PR00370">
    <property type="entry name" value="FMOXYGENASE"/>
</dbReference>
<dbReference type="InterPro" id="IPR000960">
    <property type="entry name" value="Flavin_mOase"/>
</dbReference>
<dbReference type="EC" id="1.-.-.-" evidence="6"/>
<proteinExistence type="inferred from homology"/>
<organism evidence="7 8">
    <name type="scientific">Pycnococcus provasolii</name>
    <dbReference type="NCBI Taxonomy" id="41880"/>
    <lineage>
        <taxon>Eukaryota</taxon>
        <taxon>Viridiplantae</taxon>
        <taxon>Chlorophyta</taxon>
        <taxon>Pseudoscourfieldiophyceae</taxon>
        <taxon>Pseudoscourfieldiales</taxon>
        <taxon>Pycnococcaceae</taxon>
        <taxon>Pycnococcus</taxon>
    </lineage>
</organism>
<dbReference type="PANTHER" id="PTHR23023">
    <property type="entry name" value="DIMETHYLANILINE MONOOXYGENASE"/>
    <property type="match status" value="1"/>
</dbReference>
<dbReference type="InterPro" id="IPR050346">
    <property type="entry name" value="FMO-like"/>
</dbReference>
<dbReference type="PIRSF" id="PIRSF000332">
    <property type="entry name" value="FMO"/>
    <property type="match status" value="1"/>
</dbReference>
<dbReference type="OrthoDB" id="66881at2759"/>
<gene>
    <name evidence="7" type="ORF">PPROV_000440400</name>
</gene>
<protein>
    <recommendedName>
        <fullName evidence="6">Flavin-containing monooxygenase</fullName>
        <ecNumber evidence="6">1.-.-.-</ecNumber>
    </recommendedName>
</protein>
<dbReference type="Pfam" id="PF00743">
    <property type="entry name" value="FMO-like"/>
    <property type="match status" value="1"/>
</dbReference>
<evidence type="ECO:0000256" key="1">
    <source>
        <dbReference type="ARBA" id="ARBA00009183"/>
    </source>
</evidence>
<keyword evidence="4" id="KW-0521">NADP</keyword>
<dbReference type="GO" id="GO:0050661">
    <property type="term" value="F:NADP binding"/>
    <property type="evidence" value="ECO:0007669"/>
    <property type="project" value="InterPro"/>
</dbReference>
<evidence type="ECO:0000256" key="2">
    <source>
        <dbReference type="ARBA" id="ARBA00022630"/>
    </source>
</evidence>
<dbReference type="InterPro" id="IPR036188">
    <property type="entry name" value="FAD/NAD-bd_sf"/>
</dbReference>
<evidence type="ECO:0000256" key="3">
    <source>
        <dbReference type="ARBA" id="ARBA00022827"/>
    </source>
</evidence>